<proteinExistence type="predicted"/>
<evidence type="ECO:0000313" key="3">
    <source>
        <dbReference type="Proteomes" id="UP000198661"/>
    </source>
</evidence>
<feature type="region of interest" description="Disordered" evidence="1">
    <location>
        <begin position="167"/>
        <end position="186"/>
    </location>
</feature>
<dbReference type="EMBL" id="FOOK01000019">
    <property type="protein sequence ID" value="SFG17238.1"/>
    <property type="molecule type" value="Genomic_DNA"/>
</dbReference>
<keyword evidence="3" id="KW-1185">Reference proteome</keyword>
<feature type="compositionally biased region" description="Basic and acidic residues" evidence="1">
    <location>
        <begin position="42"/>
        <end position="52"/>
    </location>
</feature>
<dbReference type="STRING" id="201973.SAMN04488025_11911"/>
<accession>A0A1I2PMG6</accession>
<evidence type="ECO:0000313" key="2">
    <source>
        <dbReference type="EMBL" id="SFG17238.1"/>
    </source>
</evidence>
<dbReference type="Proteomes" id="UP000198661">
    <property type="component" value="Unassembled WGS sequence"/>
</dbReference>
<reference evidence="3" key="1">
    <citation type="submission" date="2016-10" db="EMBL/GenBank/DDBJ databases">
        <authorList>
            <person name="Varghese N."/>
            <person name="Submissions S."/>
        </authorList>
    </citation>
    <scope>NUCLEOTIDE SEQUENCE [LARGE SCALE GENOMIC DNA]</scope>
    <source>
        <strain evidence="3">DSM 44945</strain>
    </source>
</reference>
<organism evidence="2 3">
    <name type="scientific">Planifilum fulgidum</name>
    <dbReference type="NCBI Taxonomy" id="201973"/>
    <lineage>
        <taxon>Bacteria</taxon>
        <taxon>Bacillati</taxon>
        <taxon>Bacillota</taxon>
        <taxon>Bacilli</taxon>
        <taxon>Bacillales</taxon>
        <taxon>Thermoactinomycetaceae</taxon>
        <taxon>Planifilum</taxon>
    </lineage>
</organism>
<sequence>MIPPSHSIIPEERPAHRVCFIPFFTAHPGRAFVREAEDETEQDGRKIGRESPARVGPSGPPVPQGRRDDQTGGDLLPCFFRAGAGQAGGMKREKAKIPEIPMKAIPKPIRPGRVRPTEQPVIGRVAGERWECAGMRLDGSPGRRVSPSLGACLLLQAAGGHLFGKRRFRRPPGGKGPFLSFPRGNV</sequence>
<protein>
    <submittedName>
        <fullName evidence="2">Uncharacterized protein</fullName>
    </submittedName>
</protein>
<feature type="region of interest" description="Disordered" evidence="1">
    <location>
        <begin position="35"/>
        <end position="74"/>
    </location>
</feature>
<evidence type="ECO:0000256" key="1">
    <source>
        <dbReference type="SAM" id="MobiDB-lite"/>
    </source>
</evidence>
<name>A0A1I2PMG6_9BACL</name>
<gene>
    <name evidence="2" type="ORF">SAMN04488025_11911</name>
</gene>
<dbReference type="AlphaFoldDB" id="A0A1I2PMG6"/>